<gene>
    <name evidence="1" type="ORF">RHABOEDO_001570</name>
</gene>
<dbReference type="InterPro" id="IPR050900">
    <property type="entry name" value="Transposase_IS3/IS150/IS904"/>
</dbReference>
<reference evidence="1 2" key="1">
    <citation type="journal article" date="2022" name="bioRxiv">
        <title>Ecology and evolution of chlamydial symbionts of arthropods.</title>
        <authorList>
            <person name="Halter T."/>
            <person name="Koestlbacher S."/>
            <person name="Collingro A."/>
            <person name="Sixt B.S."/>
            <person name="Toenshoff E.R."/>
            <person name="Hendrickx F."/>
            <person name="Kostanjsek R."/>
            <person name="Horn M."/>
        </authorList>
    </citation>
    <scope>NUCLEOTIDE SEQUENCE [LARGE SCALE GENOMIC DNA]</scope>
    <source>
        <strain evidence="1">W744xW776</strain>
    </source>
</reference>
<evidence type="ECO:0000313" key="2">
    <source>
        <dbReference type="Proteomes" id="UP000826014"/>
    </source>
</evidence>
<dbReference type="PANTHER" id="PTHR46889:SF4">
    <property type="entry name" value="TRANSPOSASE INSO FOR INSERTION SEQUENCE ELEMENT IS911B-RELATED"/>
    <property type="match status" value="1"/>
</dbReference>
<dbReference type="Gene3D" id="3.30.420.10">
    <property type="entry name" value="Ribonuclease H-like superfamily/Ribonuclease H"/>
    <property type="match status" value="1"/>
</dbReference>
<evidence type="ECO:0000313" key="1">
    <source>
        <dbReference type="EMBL" id="QYF49264.1"/>
    </source>
</evidence>
<protein>
    <submittedName>
        <fullName evidence="1">Integrase core domain</fullName>
    </submittedName>
</protein>
<organism evidence="1 2">
    <name type="scientific">Candidatus Rhabdochlamydia oedothoracis</name>
    <dbReference type="NCBI Taxonomy" id="2720720"/>
    <lineage>
        <taxon>Bacteria</taxon>
        <taxon>Pseudomonadati</taxon>
        <taxon>Chlamydiota</taxon>
        <taxon>Chlamydiia</taxon>
        <taxon>Parachlamydiales</taxon>
        <taxon>Candidatus Rhabdochlamydiaceae</taxon>
        <taxon>Candidatus Rhabdochlamydia</taxon>
    </lineage>
</organism>
<dbReference type="InterPro" id="IPR036397">
    <property type="entry name" value="RNaseH_sf"/>
</dbReference>
<dbReference type="Proteomes" id="UP000826014">
    <property type="component" value="Chromosome"/>
</dbReference>
<accession>A0ABX8V246</accession>
<dbReference type="SUPFAM" id="SSF53098">
    <property type="entry name" value="Ribonuclease H-like"/>
    <property type="match status" value="1"/>
</dbReference>
<dbReference type="PANTHER" id="PTHR46889">
    <property type="entry name" value="TRANSPOSASE INSF FOR INSERTION SEQUENCE IS3B-RELATED"/>
    <property type="match status" value="1"/>
</dbReference>
<sequence>MSDISYIATREGWLYLAVVLDLFSRKSDRGSQYTSEDFKRKTDQHEIILSMSSKGNSYDNAVVESFFHSLKTEHANFCKFKIKEEAVDSLFE</sequence>
<name>A0ABX8V246_9BACT</name>
<dbReference type="RefSeq" id="WP_215216869.1">
    <property type="nucleotide sequence ID" value="NZ_CP075587.1"/>
</dbReference>
<keyword evidence="2" id="KW-1185">Reference proteome</keyword>
<proteinExistence type="predicted"/>
<dbReference type="EMBL" id="CP075587">
    <property type="protein sequence ID" value="QYF49264.1"/>
    <property type="molecule type" value="Genomic_DNA"/>
</dbReference>
<dbReference type="InterPro" id="IPR012337">
    <property type="entry name" value="RNaseH-like_sf"/>
</dbReference>